<feature type="domain" description="Plant heme peroxidase family profile" evidence="15">
    <location>
        <begin position="1"/>
        <end position="218"/>
    </location>
</feature>
<organism evidence="16 17">
    <name type="scientific">Dillenia turbinata</name>
    <dbReference type="NCBI Taxonomy" id="194707"/>
    <lineage>
        <taxon>Eukaryota</taxon>
        <taxon>Viridiplantae</taxon>
        <taxon>Streptophyta</taxon>
        <taxon>Embryophyta</taxon>
        <taxon>Tracheophyta</taxon>
        <taxon>Spermatophyta</taxon>
        <taxon>Magnoliopsida</taxon>
        <taxon>eudicotyledons</taxon>
        <taxon>Gunneridae</taxon>
        <taxon>Pentapetalae</taxon>
        <taxon>Dilleniales</taxon>
        <taxon>Dilleniaceae</taxon>
        <taxon>Dillenia</taxon>
    </lineage>
</organism>
<evidence type="ECO:0000313" key="17">
    <source>
        <dbReference type="Proteomes" id="UP001370490"/>
    </source>
</evidence>
<name>A0AAN8V9Q1_9MAGN</name>
<comment type="cofactor">
    <cofactor evidence="11">
        <name>Ca(2+)</name>
        <dbReference type="ChEBI" id="CHEBI:29108"/>
    </cofactor>
    <text evidence="11">Binds 2 calcium ions per subunit.</text>
</comment>
<accession>A0AAN8V9Q1</accession>
<dbReference type="GO" id="GO:0020037">
    <property type="term" value="F:heme binding"/>
    <property type="evidence" value="ECO:0007669"/>
    <property type="project" value="InterPro"/>
</dbReference>
<keyword evidence="6 11" id="KW-0479">Metal-binding</keyword>
<comment type="similarity">
    <text evidence="13">Belongs to the peroxidase family.</text>
</comment>
<keyword evidence="7" id="KW-0560">Oxidoreductase</keyword>
<feature type="binding site" evidence="10">
    <location>
        <position position="110"/>
    </location>
    <ligand>
        <name>substrate</name>
    </ligand>
</feature>
<feature type="signal peptide" evidence="14">
    <location>
        <begin position="1"/>
        <end position="21"/>
    </location>
</feature>
<evidence type="ECO:0000256" key="5">
    <source>
        <dbReference type="ARBA" id="ARBA00022617"/>
    </source>
</evidence>
<keyword evidence="4 16" id="KW-0575">Peroxidase</keyword>
<keyword evidence="5" id="KW-0349">Heme</keyword>
<proteinExistence type="inferred from homology"/>
<evidence type="ECO:0000256" key="10">
    <source>
        <dbReference type="PIRSR" id="PIRSR600823-2"/>
    </source>
</evidence>
<evidence type="ECO:0000256" key="11">
    <source>
        <dbReference type="PIRSR" id="PIRSR600823-3"/>
    </source>
</evidence>
<evidence type="ECO:0000256" key="6">
    <source>
        <dbReference type="ARBA" id="ARBA00022723"/>
    </source>
</evidence>
<keyword evidence="8" id="KW-0408">Iron</keyword>
<evidence type="ECO:0000313" key="16">
    <source>
        <dbReference type="EMBL" id="KAK6930908.1"/>
    </source>
</evidence>
<evidence type="ECO:0000256" key="13">
    <source>
        <dbReference type="RuleBase" id="RU004241"/>
    </source>
</evidence>
<feature type="binding site" evidence="11">
    <location>
        <position position="20"/>
    </location>
    <ligand>
        <name>Ca(2+)</name>
        <dbReference type="ChEBI" id="CHEBI:29108"/>
        <label>1</label>
    </ligand>
</feature>
<dbReference type="InterPro" id="IPR000823">
    <property type="entry name" value="Peroxidase_pln"/>
</dbReference>
<dbReference type="EMBL" id="JBAMMX010000011">
    <property type="protein sequence ID" value="KAK6930908.1"/>
    <property type="molecule type" value="Genomic_DNA"/>
</dbReference>
<feature type="disulfide bond" evidence="12">
    <location>
        <begin position="14"/>
        <end position="19"/>
    </location>
</feature>
<dbReference type="AlphaFoldDB" id="A0AAN8V9Q1"/>
<evidence type="ECO:0000256" key="9">
    <source>
        <dbReference type="PIRSR" id="PIRSR600823-1"/>
    </source>
</evidence>
<evidence type="ECO:0000256" key="4">
    <source>
        <dbReference type="ARBA" id="ARBA00022559"/>
    </source>
</evidence>
<dbReference type="PANTHER" id="PTHR31517">
    <property type="match status" value="1"/>
</dbReference>
<gene>
    <name evidence="16" type="ORF">RJ641_002701</name>
</gene>
<sequence length="218" mass="23809">MTAAAALHLFFHDCILTGCDGSVLISSIPFNKAKRDANINLSLLGDGFDVIVRAKTALELACPPSSLPARMSYLATRNLVTMVGGPYYNVVLGRKDLLFSKASYVEGNLPQPHATFSDHSLSQIVHITISAKLLGLIQLAILVSPIPCEKHNLPKGLGLLASDRAMYSDPRTKFDVDLYYKDQNAFFKAFGKAMEKLSVYGVKLGKMERIDVDVMLST</sequence>
<feature type="binding site" evidence="11">
    <location>
        <position position="13"/>
    </location>
    <ligand>
        <name>Ca(2+)</name>
        <dbReference type="ChEBI" id="CHEBI:29108"/>
        <label>1</label>
    </ligand>
</feature>
<evidence type="ECO:0000256" key="3">
    <source>
        <dbReference type="ARBA" id="ARBA00012313"/>
    </source>
</evidence>
<dbReference type="GO" id="GO:0006979">
    <property type="term" value="P:response to oxidative stress"/>
    <property type="evidence" value="ECO:0007669"/>
    <property type="project" value="InterPro"/>
</dbReference>
<evidence type="ECO:0000256" key="14">
    <source>
        <dbReference type="SAM" id="SignalP"/>
    </source>
</evidence>
<dbReference type="Gene3D" id="1.10.420.10">
    <property type="entry name" value="Peroxidase, domain 2"/>
    <property type="match status" value="1"/>
</dbReference>
<dbReference type="PANTHER" id="PTHR31517:SF11">
    <property type="entry name" value="PEROXIDASE 31"/>
    <property type="match status" value="1"/>
</dbReference>
<keyword evidence="17" id="KW-1185">Reference proteome</keyword>
<dbReference type="GO" id="GO:0140825">
    <property type="term" value="F:lactoperoxidase activity"/>
    <property type="evidence" value="ECO:0007669"/>
    <property type="project" value="UniProtKB-EC"/>
</dbReference>
<dbReference type="Proteomes" id="UP001370490">
    <property type="component" value="Unassembled WGS sequence"/>
</dbReference>
<dbReference type="EC" id="1.11.1.7" evidence="3"/>
<evidence type="ECO:0000256" key="1">
    <source>
        <dbReference type="ARBA" id="ARBA00000189"/>
    </source>
</evidence>
<dbReference type="PROSITE" id="PS50873">
    <property type="entry name" value="PEROXIDASE_4"/>
    <property type="match status" value="1"/>
</dbReference>
<feature type="binding site" evidence="11">
    <location>
        <position position="22"/>
    </location>
    <ligand>
        <name>Ca(2+)</name>
        <dbReference type="ChEBI" id="CHEBI:29108"/>
        <label>1</label>
    </ligand>
</feature>
<reference evidence="16 17" key="1">
    <citation type="submission" date="2023-12" db="EMBL/GenBank/DDBJ databases">
        <title>A high-quality genome assembly for Dillenia turbinata (Dilleniales).</title>
        <authorList>
            <person name="Chanderbali A."/>
        </authorList>
    </citation>
    <scope>NUCLEOTIDE SEQUENCE [LARGE SCALE GENOMIC DNA]</scope>
    <source>
        <strain evidence="16">LSX21</strain>
        <tissue evidence="16">Leaf</tissue>
    </source>
</reference>
<dbReference type="PRINTS" id="PR00461">
    <property type="entry name" value="PLPEROXIDASE"/>
</dbReference>
<keyword evidence="12" id="KW-1015">Disulfide bond</keyword>
<comment type="caution">
    <text evidence="16">The sequence shown here is derived from an EMBL/GenBank/DDBJ whole genome shotgun (WGS) entry which is preliminary data.</text>
</comment>
<comment type="cofactor">
    <cofactor evidence="2">
        <name>heme b</name>
        <dbReference type="ChEBI" id="CHEBI:60344"/>
    </cofactor>
</comment>
<protein>
    <recommendedName>
        <fullName evidence="3">peroxidase</fullName>
        <ecNumber evidence="3">1.11.1.7</ecNumber>
    </recommendedName>
</protein>
<dbReference type="PRINTS" id="PR00458">
    <property type="entry name" value="PEROXIDASE"/>
</dbReference>
<dbReference type="Pfam" id="PF00141">
    <property type="entry name" value="peroxidase"/>
    <property type="match status" value="1"/>
</dbReference>
<keyword evidence="14" id="KW-0732">Signal</keyword>
<evidence type="ECO:0000256" key="12">
    <source>
        <dbReference type="PIRSR" id="PIRSR600823-5"/>
    </source>
</evidence>
<evidence type="ECO:0000256" key="7">
    <source>
        <dbReference type="ARBA" id="ARBA00023002"/>
    </source>
</evidence>
<dbReference type="SUPFAM" id="SSF48113">
    <property type="entry name" value="Heme-dependent peroxidases"/>
    <property type="match status" value="1"/>
</dbReference>
<feature type="chain" id="PRO_5042994917" description="peroxidase" evidence="14">
    <location>
        <begin position="22"/>
        <end position="218"/>
    </location>
</feature>
<dbReference type="Gene3D" id="1.10.520.10">
    <property type="match status" value="1"/>
</dbReference>
<evidence type="ECO:0000259" key="15">
    <source>
        <dbReference type="PROSITE" id="PS50873"/>
    </source>
</evidence>
<dbReference type="InterPro" id="IPR010255">
    <property type="entry name" value="Haem_peroxidase_sf"/>
</dbReference>
<dbReference type="GO" id="GO:0046872">
    <property type="term" value="F:metal ion binding"/>
    <property type="evidence" value="ECO:0007669"/>
    <property type="project" value="UniProtKB-KW"/>
</dbReference>
<feature type="non-terminal residue" evidence="16">
    <location>
        <position position="218"/>
    </location>
</feature>
<evidence type="ECO:0000256" key="8">
    <source>
        <dbReference type="ARBA" id="ARBA00023004"/>
    </source>
</evidence>
<evidence type="ECO:0000256" key="2">
    <source>
        <dbReference type="ARBA" id="ARBA00001970"/>
    </source>
</evidence>
<feature type="active site" description="Proton acceptor" evidence="9">
    <location>
        <position position="12"/>
    </location>
</feature>
<keyword evidence="11" id="KW-0106">Calcium</keyword>
<dbReference type="InterPro" id="IPR002016">
    <property type="entry name" value="Haem_peroxidase"/>
</dbReference>
<comment type="catalytic activity">
    <reaction evidence="1">
        <text>2 a phenolic donor + H2O2 = 2 a phenolic radical donor + 2 H2O</text>
        <dbReference type="Rhea" id="RHEA:56136"/>
        <dbReference type="ChEBI" id="CHEBI:15377"/>
        <dbReference type="ChEBI" id="CHEBI:16240"/>
        <dbReference type="ChEBI" id="CHEBI:139520"/>
        <dbReference type="ChEBI" id="CHEBI:139521"/>
        <dbReference type="EC" id="1.11.1.7"/>
    </reaction>
</comment>
<feature type="binding site" evidence="11">
    <location>
        <position position="18"/>
    </location>
    <ligand>
        <name>Ca(2+)</name>
        <dbReference type="ChEBI" id="CHEBI:29108"/>
        <label>1</label>
    </ligand>
</feature>